<dbReference type="InterPro" id="IPR009081">
    <property type="entry name" value="PP-bd_ACP"/>
</dbReference>
<dbReference type="RefSeq" id="WP_237444977.1">
    <property type="nucleotide sequence ID" value="NZ_CAKLPX010000003.1"/>
</dbReference>
<comment type="caution">
    <text evidence="2">The sequence shown here is derived from an EMBL/GenBank/DDBJ whole genome shotgun (WGS) entry which is preliminary data.</text>
</comment>
<dbReference type="Pfam" id="PF00550">
    <property type="entry name" value="PP-binding"/>
    <property type="match status" value="1"/>
</dbReference>
<protein>
    <submittedName>
        <fullName evidence="2">D-alanyl carrier protein</fullName>
    </submittedName>
</protein>
<dbReference type="Proteomes" id="UP000838100">
    <property type="component" value="Unassembled WGS sequence"/>
</dbReference>
<evidence type="ECO:0000313" key="3">
    <source>
        <dbReference type="Proteomes" id="UP000838100"/>
    </source>
</evidence>
<reference evidence="2" key="1">
    <citation type="submission" date="2021-12" db="EMBL/GenBank/DDBJ databases">
        <authorList>
            <person name="Rodrigo-Torres L."/>
            <person name="Arahal R. D."/>
            <person name="Lucena T."/>
        </authorList>
    </citation>
    <scope>NUCLEOTIDE SEQUENCE</scope>
    <source>
        <strain evidence="2">CECT 8267</strain>
    </source>
</reference>
<dbReference type="InterPro" id="IPR036736">
    <property type="entry name" value="ACP-like_sf"/>
</dbReference>
<feature type="domain" description="Carrier" evidence="1">
    <location>
        <begin position="1"/>
        <end position="78"/>
    </location>
</feature>
<organism evidence="2 3">
    <name type="scientific">Sinobacterium norvegicum</name>
    <dbReference type="NCBI Taxonomy" id="1641715"/>
    <lineage>
        <taxon>Bacteria</taxon>
        <taxon>Pseudomonadati</taxon>
        <taxon>Pseudomonadota</taxon>
        <taxon>Gammaproteobacteria</taxon>
        <taxon>Cellvibrionales</taxon>
        <taxon>Spongiibacteraceae</taxon>
        <taxon>Sinobacterium</taxon>
    </lineage>
</organism>
<dbReference type="SUPFAM" id="SSF47336">
    <property type="entry name" value="ACP-like"/>
    <property type="match status" value="1"/>
</dbReference>
<keyword evidence="3" id="KW-1185">Reference proteome</keyword>
<evidence type="ECO:0000313" key="2">
    <source>
        <dbReference type="EMBL" id="CAH0992282.1"/>
    </source>
</evidence>
<name>A0ABM9AGM6_9GAMM</name>
<evidence type="ECO:0000259" key="1">
    <source>
        <dbReference type="PROSITE" id="PS50075"/>
    </source>
</evidence>
<dbReference type="PROSITE" id="PS50075">
    <property type="entry name" value="CARRIER"/>
    <property type="match status" value="1"/>
</dbReference>
<sequence>MVIEASDIRTYIAQSGVDNSSIEVDTALFSSGLLDSFLMVELILFIEQKAGISIDASDITLENLDSISAIISFCEKSK</sequence>
<dbReference type="Gene3D" id="1.10.1200.10">
    <property type="entry name" value="ACP-like"/>
    <property type="match status" value="1"/>
</dbReference>
<gene>
    <name evidence="2" type="primary">dltC</name>
    <name evidence="2" type="ORF">SIN8267_02401</name>
</gene>
<proteinExistence type="predicted"/>
<dbReference type="EMBL" id="CAKLPX010000003">
    <property type="protein sequence ID" value="CAH0992282.1"/>
    <property type="molecule type" value="Genomic_DNA"/>
</dbReference>
<accession>A0ABM9AGM6</accession>